<dbReference type="PANTHER" id="PTHR11138:SF5">
    <property type="entry name" value="METHIONYL-TRNA FORMYLTRANSFERASE, MITOCHONDRIAL"/>
    <property type="match status" value="1"/>
</dbReference>
<evidence type="ECO:0000256" key="3">
    <source>
        <dbReference type="ARBA" id="ARBA00012261"/>
    </source>
</evidence>
<evidence type="ECO:0000256" key="10">
    <source>
        <dbReference type="ARBA" id="ARBA00057846"/>
    </source>
</evidence>
<proteinExistence type="inferred from homology"/>
<feature type="domain" description="Formyl transferase N-terminal" evidence="11">
    <location>
        <begin position="227"/>
        <end position="332"/>
    </location>
</feature>
<dbReference type="GeneID" id="100487891"/>
<evidence type="ECO:0000256" key="5">
    <source>
        <dbReference type="ARBA" id="ARBA00022679"/>
    </source>
</evidence>
<dbReference type="NCBIfam" id="TIGR00460">
    <property type="entry name" value="fmt"/>
    <property type="match status" value="1"/>
</dbReference>
<keyword evidence="5" id="KW-0808">Transferase</keyword>
<dbReference type="Pfam" id="PF00551">
    <property type="entry name" value="Formyl_trans_N"/>
    <property type="match status" value="1"/>
</dbReference>
<feature type="domain" description="Formyl transferase C-terminal" evidence="12">
    <location>
        <begin position="355"/>
        <end position="457"/>
    </location>
</feature>
<organism evidence="13 14">
    <name type="scientific">Xenopus tropicalis</name>
    <name type="common">Western clawed frog</name>
    <name type="synonym">Silurana tropicalis</name>
    <dbReference type="NCBI Taxonomy" id="8364"/>
    <lineage>
        <taxon>Eukaryota</taxon>
        <taxon>Metazoa</taxon>
        <taxon>Chordata</taxon>
        <taxon>Craniata</taxon>
        <taxon>Vertebrata</taxon>
        <taxon>Euteleostomi</taxon>
        <taxon>Amphibia</taxon>
        <taxon>Batrachia</taxon>
        <taxon>Anura</taxon>
        <taxon>Pipoidea</taxon>
        <taxon>Pipidae</taxon>
        <taxon>Xenopodinae</taxon>
        <taxon>Xenopus</taxon>
        <taxon>Silurana</taxon>
    </lineage>
</organism>
<comment type="subcellular location">
    <subcellularLocation>
        <location evidence="1">Mitochondrion</location>
    </subcellularLocation>
</comment>
<evidence type="ECO:0000256" key="4">
    <source>
        <dbReference type="ARBA" id="ARBA00014185"/>
    </source>
</evidence>
<evidence type="ECO:0000259" key="12">
    <source>
        <dbReference type="Pfam" id="PF02911"/>
    </source>
</evidence>
<keyword evidence="7" id="KW-0809">Transit peptide</keyword>
<dbReference type="InterPro" id="IPR005793">
    <property type="entry name" value="Formyl_trans_C"/>
</dbReference>
<gene>
    <name evidence="14 15" type="primary">mtfmt</name>
</gene>
<dbReference type="AlphaFoldDB" id="A0A8J0QUS2"/>
<sequence>MDMGVCTPSWRVLLRVRYIPTAGGYIRSSRIHKIPACKTGNANGVQASGTEAANWKGDGERSTSDLLRIPLGTIAYSQRHVISKCDTEGRDNWREAGNGSNCKGKLPLTNCLQRKRFRGVIPMGNIRHFLNGRPSENRHYAVRFYTEIREREKRKHPPWNVMFFGTDEFALESLKMLNQFSRSTHEPVVGRLEVVTLPTHLPKGLPVKNYAVNQGIPFHVWPQTGQCEQFDVGVVASFGRLLSEDLILQFPYGILNVHPSCLPRWRGPAPIIHTVLNGDEKTGVTIMQIRPKRFDVGPIVKQEEYPVPPRCTAKELEGVMSKNGAEMLISVLKNLPQCLEHTTEQPTEGVTFAPKITASMSCVKWEEQTPEQIIRLERAVGFSMPLQAVWMGSPIKLLNFVEIPESVKISDSASKPGCLQYHHASQLLLVCCKDGWVGVRTIVLKKKLSARDFYNGYLHQWFVQKTNIQPEECRFHTLHLPPKAKTTKQKQISR</sequence>
<comment type="similarity">
    <text evidence="2">Belongs to the Fmt family.</text>
</comment>
<dbReference type="EC" id="2.1.2.9" evidence="3"/>
<dbReference type="InterPro" id="IPR005794">
    <property type="entry name" value="Fmt"/>
</dbReference>
<dbReference type="InterPro" id="IPR002376">
    <property type="entry name" value="Formyl_transf_N"/>
</dbReference>
<protein>
    <recommendedName>
        <fullName evidence="4">Methionyl-tRNA formyltransferase, mitochondrial</fullName>
        <ecNumber evidence="3">2.1.2.9</ecNumber>
    </recommendedName>
</protein>
<evidence type="ECO:0000313" key="15">
    <source>
        <dbReference type="Xenbase" id="XB-GENE-978847"/>
    </source>
</evidence>
<evidence type="ECO:0000256" key="1">
    <source>
        <dbReference type="ARBA" id="ARBA00004173"/>
    </source>
</evidence>
<reference evidence="14" key="1">
    <citation type="submission" date="2025-08" db="UniProtKB">
        <authorList>
            <consortium name="RefSeq"/>
        </authorList>
    </citation>
    <scope>IDENTIFICATION</scope>
    <source>
        <strain evidence="14">Nigerian</strain>
        <tissue evidence="14">Liver and blood</tissue>
    </source>
</reference>
<dbReference type="AGR" id="Xenbase:XB-GENE-978847"/>
<keyword evidence="8" id="KW-0496">Mitochondrion</keyword>
<evidence type="ECO:0000313" key="14">
    <source>
        <dbReference type="RefSeq" id="XP_002938392.3"/>
    </source>
</evidence>
<dbReference type="OrthoDB" id="10268103at2759"/>
<evidence type="ECO:0000256" key="9">
    <source>
        <dbReference type="ARBA" id="ARBA00052555"/>
    </source>
</evidence>
<dbReference type="RefSeq" id="XP_002938392.3">
    <property type="nucleotide sequence ID" value="XM_002938346.5"/>
</dbReference>
<dbReference type="OMA" id="QPQSNEG"/>
<dbReference type="InterPro" id="IPR036477">
    <property type="entry name" value="Formyl_transf_N_sf"/>
</dbReference>
<dbReference type="Proteomes" id="UP000008143">
    <property type="component" value="Chromosome 3"/>
</dbReference>
<dbReference type="PANTHER" id="PTHR11138">
    <property type="entry name" value="METHIONYL-TRNA FORMYLTRANSFERASE"/>
    <property type="match status" value="1"/>
</dbReference>
<dbReference type="InterPro" id="IPR041711">
    <property type="entry name" value="Met-tRNA-FMT_N"/>
</dbReference>
<evidence type="ECO:0000256" key="7">
    <source>
        <dbReference type="ARBA" id="ARBA00022946"/>
    </source>
</evidence>
<evidence type="ECO:0000256" key="6">
    <source>
        <dbReference type="ARBA" id="ARBA00022917"/>
    </source>
</evidence>
<dbReference type="Pfam" id="PF02911">
    <property type="entry name" value="Formyl_trans_C"/>
    <property type="match status" value="1"/>
</dbReference>
<evidence type="ECO:0000313" key="13">
    <source>
        <dbReference type="Proteomes" id="UP000008143"/>
    </source>
</evidence>
<dbReference type="FunFam" id="3.40.50.12230:FF:000003">
    <property type="entry name" value="methionyl-tRNA formyltransferase, mitochondrial"/>
    <property type="match status" value="1"/>
</dbReference>
<dbReference type="Xenbase" id="XB-GENE-978847">
    <property type="gene designation" value="mtfmt"/>
</dbReference>
<dbReference type="KEGG" id="xtr:100487891"/>
<evidence type="ECO:0000259" key="11">
    <source>
        <dbReference type="Pfam" id="PF00551"/>
    </source>
</evidence>
<comment type="function">
    <text evidence="10">Methionyl-tRNA formyltransferase that formylates methionyl-tRNA in mitochondria and is crucial for translation initiation.</text>
</comment>
<dbReference type="Gene3D" id="3.40.50.12230">
    <property type="match status" value="1"/>
</dbReference>
<evidence type="ECO:0000256" key="2">
    <source>
        <dbReference type="ARBA" id="ARBA00010699"/>
    </source>
</evidence>
<dbReference type="SUPFAM" id="SSF53328">
    <property type="entry name" value="Formyltransferase"/>
    <property type="match status" value="1"/>
</dbReference>
<dbReference type="GO" id="GO:0071951">
    <property type="term" value="P:conversion of methionyl-tRNA to N-formyl-methionyl-tRNA"/>
    <property type="evidence" value="ECO:0000318"/>
    <property type="project" value="GO_Central"/>
</dbReference>
<dbReference type="GO" id="GO:0004479">
    <property type="term" value="F:methionyl-tRNA formyltransferase activity"/>
    <property type="evidence" value="ECO:0000318"/>
    <property type="project" value="GO_Central"/>
</dbReference>
<comment type="catalytic activity">
    <reaction evidence="9">
        <text>L-methionyl-tRNA(fMet) + (6R)-10-formyltetrahydrofolate = N-formyl-L-methionyl-tRNA(fMet) + (6S)-5,6,7,8-tetrahydrofolate + H(+)</text>
        <dbReference type="Rhea" id="RHEA:24380"/>
        <dbReference type="Rhea" id="RHEA-COMP:9952"/>
        <dbReference type="Rhea" id="RHEA-COMP:9953"/>
        <dbReference type="ChEBI" id="CHEBI:15378"/>
        <dbReference type="ChEBI" id="CHEBI:57453"/>
        <dbReference type="ChEBI" id="CHEBI:78530"/>
        <dbReference type="ChEBI" id="CHEBI:78844"/>
        <dbReference type="ChEBI" id="CHEBI:195366"/>
        <dbReference type="EC" id="2.1.2.9"/>
    </reaction>
    <physiologicalReaction direction="left-to-right" evidence="9">
        <dbReference type="Rhea" id="RHEA:24381"/>
    </physiologicalReaction>
</comment>
<keyword evidence="13" id="KW-1185">Reference proteome</keyword>
<dbReference type="CTD" id="123263"/>
<dbReference type="CDD" id="cd08646">
    <property type="entry name" value="FMT_core_Met-tRNA-FMT_N"/>
    <property type="match status" value="1"/>
</dbReference>
<keyword evidence="6" id="KW-0648">Protein biosynthesis</keyword>
<accession>A0A8J0QUS2</accession>
<evidence type="ECO:0000256" key="8">
    <source>
        <dbReference type="ARBA" id="ARBA00023128"/>
    </source>
</evidence>
<name>A0A8J0QUS2_XENTR</name>
<dbReference type="GO" id="GO:0005739">
    <property type="term" value="C:mitochondrion"/>
    <property type="evidence" value="ECO:0000318"/>
    <property type="project" value="GO_Central"/>
</dbReference>